<accession>A0A2T0SCA0</accession>
<dbReference type="EMBL" id="PVTF01000023">
    <property type="protein sequence ID" value="PRY31036.1"/>
    <property type="molecule type" value="Genomic_DNA"/>
</dbReference>
<keyword evidence="2" id="KW-1185">Reference proteome</keyword>
<gene>
    <name evidence="1" type="ORF">CLV43_123138</name>
</gene>
<evidence type="ECO:0000313" key="2">
    <source>
        <dbReference type="Proteomes" id="UP000239494"/>
    </source>
</evidence>
<reference evidence="1 2" key="1">
    <citation type="submission" date="2018-03" db="EMBL/GenBank/DDBJ databases">
        <title>Genomic Encyclopedia of Archaeal and Bacterial Type Strains, Phase II (KMG-II): from individual species to whole genera.</title>
        <authorList>
            <person name="Goeker M."/>
        </authorList>
    </citation>
    <scope>NUCLEOTIDE SEQUENCE [LARGE SCALE GENOMIC DNA]</scope>
    <source>
        <strain evidence="1 2">DSM 44720</strain>
    </source>
</reference>
<dbReference type="InterPro" id="IPR007612">
    <property type="entry name" value="LOR"/>
</dbReference>
<protein>
    <submittedName>
        <fullName evidence="1">Uncharacterized protein YxjI</fullName>
    </submittedName>
</protein>
<evidence type="ECO:0000313" key="1">
    <source>
        <dbReference type="EMBL" id="PRY31036.1"/>
    </source>
</evidence>
<dbReference type="OrthoDB" id="572274at2"/>
<dbReference type="Pfam" id="PF04525">
    <property type="entry name" value="LOR"/>
    <property type="match status" value="1"/>
</dbReference>
<comment type="caution">
    <text evidence="1">The sequence shown here is derived from an EMBL/GenBank/DDBJ whole genome shotgun (WGS) entry which is preliminary data.</text>
</comment>
<proteinExistence type="predicted"/>
<dbReference type="AlphaFoldDB" id="A0A2T0SCA0"/>
<dbReference type="Proteomes" id="UP000239494">
    <property type="component" value="Unassembled WGS sequence"/>
</dbReference>
<sequence>MLNPQAMNRLHMHQKVTLMVNRYEIFADDGAGEPGALIAFVEQKRMAFKEQVTIYTDSSKNVVLAGFKARKVIDLASGYDVVDGNGQAIGFFRKDFGKSLINSTWHLDQPGAPTATGRERSQGVAVFRRLWNFIPFIENFPFPMRYHFDFVRGAQPVFNVDKKTWLRDHYLIEIKDPYVDRRVVIAQAVAVDALQSR</sequence>
<organism evidence="1 2">
    <name type="scientific">Umezawaea tangerina</name>
    <dbReference type="NCBI Taxonomy" id="84725"/>
    <lineage>
        <taxon>Bacteria</taxon>
        <taxon>Bacillati</taxon>
        <taxon>Actinomycetota</taxon>
        <taxon>Actinomycetes</taxon>
        <taxon>Pseudonocardiales</taxon>
        <taxon>Pseudonocardiaceae</taxon>
        <taxon>Umezawaea</taxon>
    </lineage>
</organism>
<name>A0A2T0SCA0_9PSEU</name>